<evidence type="ECO:0000313" key="9">
    <source>
        <dbReference type="Proteomes" id="UP001151287"/>
    </source>
</evidence>
<proteinExistence type="inferred from homology"/>
<dbReference type="GO" id="GO:0016491">
    <property type="term" value="F:oxidoreductase activity"/>
    <property type="evidence" value="ECO:0007669"/>
    <property type="project" value="UniProtKB-KW"/>
</dbReference>
<dbReference type="InterPro" id="IPR036047">
    <property type="entry name" value="F-box-like_dom_sf"/>
</dbReference>
<sequence>MSLSPPSVTFDRRIDALGDLKILPDNTICAILELLSPTDLGRLSCVSSVMYIFCNEEPLWMNKCFSIGGSLEYKGSWKKTALSRHNLCKDNTETYHKPLQFDGFFSFYLYKRWYRCHTSLSSFSLDTGDLERIEDLSQDGFSLIYDGKKPILLTGLAETWPARKKWTIEQLVKIYGDSFFRISQKSPKKIMMKFKDYVSYMQAQHDEDPLYIFDDKFGEAAPSLLEDYEVPHLFKDDFFNLLSHEQRPPFRWLIIGPERSGASWHVDPGLTTAWNTLLCGRKRWALYPPGRVPAGVTVHVNEVDGDINIESPTSLQWWLDIYPQLSDEDKPIECTQLPGETIYVPTGWWHCVLNLENTVAVTQNYVNESNFEFVCLDLAPGHCHKGVSRAGLMAVPGHQIENAQSSDSLNHADMTRKEKRLKNPTEFSDGTTNKCFSYDIEFLSQYLDEERNHYCAVWSPNIYIGQREMREWLCKLWVAKPDIRELIWKGACLAINVEKWRNCLLEVCSNHKLPAPSDDEKLPVGTGSNPVFVVSDNVVKIYAEGGFESALHCLGAELEFYNLLQKYDSPLREHVPEIIASGFLVLENGLHRTIPWDGRGVPGAISELYRDSNREISVDSFTFGVLRKMQTELKGFNSSCKTIWPYLVTKRCKGDIFGKIREKLSEEDALNLASFLGVQVRLLHQLPLPFGNETHFDINQTMLNKRPREFDAEDSGDIVEGSRIPSEWKLVADSLIASRRNVRRRLEQWGDPIPEALIEKAEEYLPNDVTDLLDIVKDDHGSYTSSSPSCIHSDIMDDNIFMKPVSSSCNKHAPEDGPVKNRLNSLSNGIGGNEKWIPTHIIDFSDVSIGDPLLDIIPLYLDVLRGERPLLKKFLESYALPFSKVKDQDALTNKWLQESKLKRTSYRAMCYCILHDDNVLGAIFSLWEELKAATSWEAVEETVWGELNYYQQSLSKHLTDENQTNTTQI</sequence>
<dbReference type="SUPFAM" id="SSF56112">
    <property type="entry name" value="Protein kinase-like (PK-like)"/>
    <property type="match status" value="1"/>
</dbReference>
<dbReference type="SUPFAM" id="SSF81383">
    <property type="entry name" value="F-box domain"/>
    <property type="match status" value="1"/>
</dbReference>
<organism evidence="8 9">
    <name type="scientific">Rhynchospora breviuscula</name>
    <dbReference type="NCBI Taxonomy" id="2022672"/>
    <lineage>
        <taxon>Eukaryota</taxon>
        <taxon>Viridiplantae</taxon>
        <taxon>Streptophyta</taxon>
        <taxon>Embryophyta</taxon>
        <taxon>Tracheophyta</taxon>
        <taxon>Spermatophyta</taxon>
        <taxon>Magnoliopsida</taxon>
        <taxon>Liliopsida</taxon>
        <taxon>Poales</taxon>
        <taxon>Cyperaceae</taxon>
        <taxon>Cyperoideae</taxon>
        <taxon>Rhynchosporeae</taxon>
        <taxon>Rhynchospora</taxon>
    </lineage>
</organism>
<dbReference type="SUPFAM" id="SSF51197">
    <property type="entry name" value="Clavaminate synthase-like"/>
    <property type="match status" value="1"/>
</dbReference>
<protein>
    <recommendedName>
        <fullName evidence="7">JmjC domain-containing protein</fullName>
    </recommendedName>
</protein>
<dbReference type="GO" id="GO:0046872">
    <property type="term" value="F:metal ion binding"/>
    <property type="evidence" value="ECO:0007669"/>
    <property type="project" value="UniProtKB-KW"/>
</dbReference>
<dbReference type="FunFam" id="2.60.120.650:FF:000045">
    <property type="entry name" value="F-box protein At1g78280"/>
    <property type="match status" value="1"/>
</dbReference>
<keyword evidence="4" id="KW-0560">Oxidoreductase</keyword>
<evidence type="ECO:0000256" key="3">
    <source>
        <dbReference type="ARBA" id="ARBA00022723"/>
    </source>
</evidence>
<dbReference type="PANTHER" id="PTHR12480:SF35">
    <property type="entry name" value="TRANSCRIPTION FACTOR JUMONJI, JMJC DOMAIN-CONTAINING PROTEIN"/>
    <property type="match status" value="1"/>
</dbReference>
<dbReference type="InterPro" id="IPR041667">
    <property type="entry name" value="Cupin_8"/>
</dbReference>
<dbReference type="GO" id="GO:0005634">
    <property type="term" value="C:nucleus"/>
    <property type="evidence" value="ECO:0007669"/>
    <property type="project" value="UniProtKB-SubCell"/>
</dbReference>
<keyword evidence="5" id="KW-0408">Iron</keyword>
<comment type="caution">
    <text evidence="8">The sequence shown here is derived from an EMBL/GenBank/DDBJ whole genome shotgun (WGS) entry which is preliminary data.</text>
</comment>
<reference evidence="8" key="1">
    <citation type="journal article" date="2022" name="Cell">
        <title>Repeat-based holocentromeres influence genome architecture and karyotype evolution.</title>
        <authorList>
            <person name="Hofstatter P.G."/>
            <person name="Thangavel G."/>
            <person name="Lux T."/>
            <person name="Neumann P."/>
            <person name="Vondrak T."/>
            <person name="Novak P."/>
            <person name="Zhang M."/>
            <person name="Costa L."/>
            <person name="Castellani M."/>
            <person name="Scott A."/>
            <person name="Toegelov H."/>
            <person name="Fuchs J."/>
            <person name="Mata-Sucre Y."/>
            <person name="Dias Y."/>
            <person name="Vanzela A.L.L."/>
            <person name="Huettel B."/>
            <person name="Almeida C.C.S."/>
            <person name="Simkova H."/>
            <person name="Souza G."/>
            <person name="Pedrosa-Harand A."/>
            <person name="Macas J."/>
            <person name="Mayer K.F.X."/>
            <person name="Houben A."/>
            <person name="Marques A."/>
        </authorList>
    </citation>
    <scope>NUCLEOTIDE SEQUENCE</scope>
    <source>
        <strain evidence="8">RhyBre1mFocal</strain>
    </source>
</reference>
<dbReference type="SMART" id="SM00558">
    <property type="entry name" value="JmjC"/>
    <property type="match status" value="1"/>
</dbReference>
<accession>A0A9Q0HV20</accession>
<keyword evidence="9" id="KW-1185">Reference proteome</keyword>
<dbReference type="InterPro" id="IPR011009">
    <property type="entry name" value="Kinase-like_dom_sf"/>
</dbReference>
<evidence type="ECO:0000256" key="4">
    <source>
        <dbReference type="ARBA" id="ARBA00023002"/>
    </source>
</evidence>
<keyword evidence="6" id="KW-0539">Nucleus</keyword>
<evidence type="ECO:0000256" key="5">
    <source>
        <dbReference type="ARBA" id="ARBA00023004"/>
    </source>
</evidence>
<dbReference type="Pfam" id="PF12937">
    <property type="entry name" value="F-box-like"/>
    <property type="match status" value="1"/>
</dbReference>
<dbReference type="Gene3D" id="2.60.120.650">
    <property type="entry name" value="Cupin"/>
    <property type="match status" value="1"/>
</dbReference>
<keyword evidence="3" id="KW-0479">Metal-binding</keyword>
<dbReference type="InterPro" id="IPR003347">
    <property type="entry name" value="JmjC_dom"/>
</dbReference>
<evidence type="ECO:0000256" key="2">
    <source>
        <dbReference type="ARBA" id="ARBA00006801"/>
    </source>
</evidence>
<dbReference type="Gene3D" id="1.20.1280.50">
    <property type="match status" value="1"/>
</dbReference>
<dbReference type="InterPro" id="IPR050910">
    <property type="entry name" value="JMJD6_ArgDemeth/LysHydrox"/>
</dbReference>
<dbReference type="PANTHER" id="PTHR12480">
    <property type="entry name" value="ARGININE DEMETHYLASE AND LYSYL-HYDROXYLASE JMJD"/>
    <property type="match status" value="1"/>
</dbReference>
<dbReference type="EMBL" id="JAMQYH010000002">
    <property type="protein sequence ID" value="KAJ1699612.1"/>
    <property type="molecule type" value="Genomic_DNA"/>
</dbReference>
<comment type="similarity">
    <text evidence="2">Belongs to the JARID1 histone demethylase family.</text>
</comment>
<name>A0A9Q0HV20_9POAL</name>
<dbReference type="PROSITE" id="PS51184">
    <property type="entry name" value="JMJC"/>
    <property type="match status" value="1"/>
</dbReference>
<evidence type="ECO:0000313" key="8">
    <source>
        <dbReference type="EMBL" id="KAJ1699612.1"/>
    </source>
</evidence>
<dbReference type="OrthoDB" id="424465at2759"/>
<feature type="domain" description="JmjC" evidence="7">
    <location>
        <begin position="219"/>
        <end position="382"/>
    </location>
</feature>
<dbReference type="Pfam" id="PF13621">
    <property type="entry name" value="Cupin_8"/>
    <property type="match status" value="1"/>
</dbReference>
<dbReference type="AlphaFoldDB" id="A0A9Q0HV20"/>
<dbReference type="GO" id="GO:0005737">
    <property type="term" value="C:cytoplasm"/>
    <property type="evidence" value="ECO:0007669"/>
    <property type="project" value="TreeGrafter"/>
</dbReference>
<gene>
    <name evidence="8" type="ORF">LUZ63_008124</name>
</gene>
<comment type="subcellular location">
    <subcellularLocation>
        <location evidence="1">Nucleus</location>
    </subcellularLocation>
</comment>
<dbReference type="InterPro" id="IPR001810">
    <property type="entry name" value="F-box_dom"/>
</dbReference>
<evidence type="ECO:0000259" key="7">
    <source>
        <dbReference type="PROSITE" id="PS51184"/>
    </source>
</evidence>
<evidence type="ECO:0000256" key="6">
    <source>
        <dbReference type="ARBA" id="ARBA00023242"/>
    </source>
</evidence>
<dbReference type="Proteomes" id="UP001151287">
    <property type="component" value="Unassembled WGS sequence"/>
</dbReference>
<evidence type="ECO:0000256" key="1">
    <source>
        <dbReference type="ARBA" id="ARBA00004123"/>
    </source>
</evidence>